<gene>
    <name evidence="1" type="ORF">CHS0354_008746</name>
</gene>
<keyword evidence="2" id="KW-1185">Reference proteome</keyword>
<organism evidence="1 2">
    <name type="scientific">Potamilus streckersoni</name>
    <dbReference type="NCBI Taxonomy" id="2493646"/>
    <lineage>
        <taxon>Eukaryota</taxon>
        <taxon>Metazoa</taxon>
        <taxon>Spiralia</taxon>
        <taxon>Lophotrochozoa</taxon>
        <taxon>Mollusca</taxon>
        <taxon>Bivalvia</taxon>
        <taxon>Autobranchia</taxon>
        <taxon>Heteroconchia</taxon>
        <taxon>Palaeoheterodonta</taxon>
        <taxon>Unionida</taxon>
        <taxon>Unionoidea</taxon>
        <taxon>Unionidae</taxon>
        <taxon>Ambleminae</taxon>
        <taxon>Lampsilini</taxon>
        <taxon>Potamilus</taxon>
    </lineage>
</organism>
<evidence type="ECO:0000313" key="2">
    <source>
        <dbReference type="Proteomes" id="UP001195483"/>
    </source>
</evidence>
<reference evidence="1" key="1">
    <citation type="journal article" date="2021" name="Genome Biol. Evol.">
        <title>A High-Quality Reference Genome for a Parasitic Bivalve with Doubly Uniparental Inheritance (Bivalvia: Unionida).</title>
        <authorList>
            <person name="Smith C.H."/>
        </authorList>
    </citation>
    <scope>NUCLEOTIDE SEQUENCE</scope>
    <source>
        <strain evidence="1">CHS0354</strain>
    </source>
</reference>
<protein>
    <submittedName>
        <fullName evidence="1">Uncharacterized protein</fullName>
    </submittedName>
</protein>
<proteinExistence type="predicted"/>
<sequence length="119" mass="14757">MVSSEKNSEPEWTLREEDSEDRLQRAKKLIENENKDLSVVPWMIYYEESEKESVEWVTRSHSHQRPVQRYKKRHYIRNKLKRFHLSEPQRNVFEYWLKKVIRMQLADRTKFIVFDVCLK</sequence>
<dbReference type="AlphaFoldDB" id="A0AAE0T605"/>
<accession>A0AAE0T605</accession>
<name>A0AAE0T605_9BIVA</name>
<reference evidence="1" key="2">
    <citation type="journal article" date="2021" name="Genome Biol. Evol.">
        <title>Developing a high-quality reference genome for a parasitic bivalve with doubly uniparental inheritance (Bivalvia: Unionida).</title>
        <authorList>
            <person name="Smith C.H."/>
        </authorList>
    </citation>
    <scope>NUCLEOTIDE SEQUENCE</scope>
    <source>
        <strain evidence="1">CHS0354</strain>
        <tissue evidence="1">Mantle</tissue>
    </source>
</reference>
<reference evidence="1" key="3">
    <citation type="submission" date="2023-05" db="EMBL/GenBank/DDBJ databases">
        <authorList>
            <person name="Smith C.H."/>
        </authorList>
    </citation>
    <scope>NUCLEOTIDE SEQUENCE</scope>
    <source>
        <strain evidence="1">CHS0354</strain>
        <tissue evidence="1">Mantle</tissue>
    </source>
</reference>
<evidence type="ECO:0000313" key="1">
    <source>
        <dbReference type="EMBL" id="KAK3604419.1"/>
    </source>
</evidence>
<comment type="caution">
    <text evidence="1">The sequence shown here is derived from an EMBL/GenBank/DDBJ whole genome shotgun (WGS) entry which is preliminary data.</text>
</comment>
<dbReference type="EMBL" id="JAEAOA010000571">
    <property type="protein sequence ID" value="KAK3604419.1"/>
    <property type="molecule type" value="Genomic_DNA"/>
</dbReference>
<dbReference type="Proteomes" id="UP001195483">
    <property type="component" value="Unassembled WGS sequence"/>
</dbReference>